<feature type="non-terminal residue" evidence="2">
    <location>
        <position position="93"/>
    </location>
</feature>
<reference evidence="2 3" key="1">
    <citation type="submission" date="2019-03" db="EMBL/GenBank/DDBJ databases">
        <title>Halomonas marinisediminis sp. nov., a moderately halophilic bacterium isolated from the Bohai Gulf.</title>
        <authorList>
            <person name="Ji X."/>
        </authorList>
    </citation>
    <scope>NUCLEOTIDE SEQUENCE [LARGE SCALE GENOMIC DNA]</scope>
    <source>
        <strain evidence="2 3">204</strain>
    </source>
</reference>
<name>A0ABY2D2X8_9GAMM</name>
<protein>
    <submittedName>
        <fullName evidence="2">Uncharacterized protein</fullName>
    </submittedName>
</protein>
<dbReference type="Proteomes" id="UP000294823">
    <property type="component" value="Unassembled WGS sequence"/>
</dbReference>
<gene>
    <name evidence="2" type="ORF">E0702_17035</name>
</gene>
<keyword evidence="3" id="KW-1185">Reference proteome</keyword>
<sequence length="93" mass="10761">EHAGMGARSFGFRQDEGRVPGPGFARRVARIDRTDGDIDTLSKRLAYIRTWTYVAQRKGWVEQDSHWRGETRAVEDRLSDALHMALTQRFVDR</sequence>
<feature type="non-terminal residue" evidence="2">
    <location>
        <position position="1"/>
    </location>
</feature>
<evidence type="ECO:0000313" key="3">
    <source>
        <dbReference type="Proteomes" id="UP000294823"/>
    </source>
</evidence>
<feature type="region of interest" description="Disordered" evidence="1">
    <location>
        <begin position="1"/>
        <end position="23"/>
    </location>
</feature>
<dbReference type="EMBL" id="SLTR01000368">
    <property type="protein sequence ID" value="TDA86509.1"/>
    <property type="molecule type" value="Genomic_DNA"/>
</dbReference>
<comment type="caution">
    <text evidence="2">The sequence shown here is derived from an EMBL/GenBank/DDBJ whole genome shotgun (WGS) entry which is preliminary data.</text>
</comment>
<organism evidence="2 3">
    <name type="scientific">Halomonas marinisediminis</name>
    <dbReference type="NCBI Taxonomy" id="2546095"/>
    <lineage>
        <taxon>Bacteria</taxon>
        <taxon>Pseudomonadati</taxon>
        <taxon>Pseudomonadota</taxon>
        <taxon>Gammaproteobacteria</taxon>
        <taxon>Oceanospirillales</taxon>
        <taxon>Halomonadaceae</taxon>
        <taxon>Halomonas</taxon>
    </lineage>
</organism>
<evidence type="ECO:0000256" key="1">
    <source>
        <dbReference type="SAM" id="MobiDB-lite"/>
    </source>
</evidence>
<proteinExistence type="predicted"/>
<accession>A0ABY2D2X8</accession>
<evidence type="ECO:0000313" key="2">
    <source>
        <dbReference type="EMBL" id="TDA86509.1"/>
    </source>
</evidence>
<dbReference type="RefSeq" id="WP_132045728.1">
    <property type="nucleotide sequence ID" value="NZ_SLTR01000368.1"/>
</dbReference>